<keyword evidence="2" id="KW-1185">Reference proteome</keyword>
<dbReference type="AlphaFoldDB" id="W1NUD6"/>
<proteinExistence type="predicted"/>
<accession>W1NUD6</accession>
<name>W1NUD6_AMBTC</name>
<reference evidence="2" key="1">
    <citation type="journal article" date="2013" name="Science">
        <title>The Amborella genome and the evolution of flowering plants.</title>
        <authorList>
            <consortium name="Amborella Genome Project"/>
        </authorList>
    </citation>
    <scope>NUCLEOTIDE SEQUENCE [LARGE SCALE GENOMIC DNA]</scope>
</reference>
<evidence type="ECO:0000313" key="1">
    <source>
        <dbReference type="EMBL" id="ERN01227.1"/>
    </source>
</evidence>
<dbReference type="HOGENOM" id="CLU_2416208_0_0_1"/>
<sequence length="92" mass="10145">MARGAMEANRCRVGGRVRNYNPVSHGPLHYRSNQNMEKVTLSSNNVVQGANQGSPGPLKNLWLSVLTLKIQSTGRLGLSLQWWAPSTHPLHT</sequence>
<dbReference type="Gramene" id="ERN01227">
    <property type="protein sequence ID" value="ERN01227"/>
    <property type="gene ID" value="AMTR_s00002p00241060"/>
</dbReference>
<gene>
    <name evidence="1" type="ORF">AMTR_s00002p00241060</name>
</gene>
<evidence type="ECO:0000313" key="2">
    <source>
        <dbReference type="Proteomes" id="UP000017836"/>
    </source>
</evidence>
<protein>
    <submittedName>
        <fullName evidence="1">Uncharacterized protein</fullName>
    </submittedName>
</protein>
<dbReference type="Proteomes" id="UP000017836">
    <property type="component" value="Unassembled WGS sequence"/>
</dbReference>
<dbReference type="EMBL" id="KI394767">
    <property type="protein sequence ID" value="ERN01227.1"/>
    <property type="molecule type" value="Genomic_DNA"/>
</dbReference>
<organism evidence="1 2">
    <name type="scientific">Amborella trichopoda</name>
    <dbReference type="NCBI Taxonomy" id="13333"/>
    <lineage>
        <taxon>Eukaryota</taxon>
        <taxon>Viridiplantae</taxon>
        <taxon>Streptophyta</taxon>
        <taxon>Embryophyta</taxon>
        <taxon>Tracheophyta</taxon>
        <taxon>Spermatophyta</taxon>
        <taxon>Magnoliopsida</taxon>
        <taxon>Amborellales</taxon>
        <taxon>Amborellaceae</taxon>
        <taxon>Amborella</taxon>
    </lineage>
</organism>